<evidence type="ECO:0000256" key="4">
    <source>
        <dbReference type="ARBA" id="ARBA00022723"/>
    </source>
</evidence>
<comment type="subcellular location">
    <subcellularLocation>
        <location evidence="9">Cytoplasm</location>
    </subcellularLocation>
</comment>
<keyword evidence="12" id="KW-1185">Reference proteome</keyword>
<dbReference type="Proteomes" id="UP000594260">
    <property type="component" value="Unplaced"/>
</dbReference>
<dbReference type="SMART" id="SM01007">
    <property type="entry name" value="Aldolase_II"/>
    <property type="match status" value="1"/>
</dbReference>
<dbReference type="Pfam" id="PF00596">
    <property type="entry name" value="Aldolase_II"/>
    <property type="match status" value="1"/>
</dbReference>
<dbReference type="UniPathway" id="UPA00904">
    <property type="reaction ID" value="UER00875"/>
</dbReference>
<evidence type="ECO:0000259" key="10">
    <source>
        <dbReference type="SMART" id="SM01007"/>
    </source>
</evidence>
<dbReference type="GO" id="GO:0008270">
    <property type="term" value="F:zinc ion binding"/>
    <property type="evidence" value="ECO:0007669"/>
    <property type="project" value="UniProtKB-UniRule"/>
</dbReference>
<evidence type="ECO:0000256" key="1">
    <source>
        <dbReference type="ARBA" id="ARBA00006274"/>
    </source>
</evidence>
<dbReference type="GO" id="GO:0005737">
    <property type="term" value="C:cytoplasm"/>
    <property type="evidence" value="ECO:0007669"/>
    <property type="project" value="UniProtKB-SubCell"/>
</dbReference>
<dbReference type="PANTHER" id="PTHR10640">
    <property type="entry name" value="METHYLTHIORIBULOSE-1-PHOSPHATE DEHYDRATASE"/>
    <property type="match status" value="1"/>
</dbReference>
<feature type="binding site" evidence="9">
    <location>
        <position position="102"/>
    </location>
    <ligand>
        <name>Zn(2+)</name>
        <dbReference type="ChEBI" id="CHEBI:29105"/>
    </ligand>
</feature>
<dbReference type="AlphaFoldDB" id="A0A7M7JM78"/>
<protein>
    <recommendedName>
        <fullName evidence="9">Probable methylthioribulose-1-phosphate dehydratase</fullName>
        <shortName evidence="9">MTRu-1-P dehydratase</shortName>
        <ecNumber evidence="9">4.2.1.109</ecNumber>
    </recommendedName>
</protein>
<feature type="domain" description="Class II aldolase/adducin N-terminal" evidence="10">
    <location>
        <begin position="15"/>
        <end position="209"/>
    </location>
</feature>
<dbReference type="OMA" id="WFPGTSG"/>
<keyword evidence="5 9" id="KW-0862">Zinc</keyword>
<evidence type="ECO:0000256" key="6">
    <source>
        <dbReference type="ARBA" id="ARBA00023167"/>
    </source>
</evidence>
<dbReference type="RefSeq" id="XP_022654290.1">
    <property type="nucleotide sequence ID" value="XM_022798555.1"/>
</dbReference>
<comment type="cofactor">
    <cofactor evidence="9">
        <name>Zn(2+)</name>
        <dbReference type="ChEBI" id="CHEBI:29105"/>
    </cofactor>
    <text evidence="9">Binds 1 zinc ion per subunit.</text>
</comment>
<comment type="similarity">
    <text evidence="1">Belongs to the aldolase class II family. Adducin subfamily.</text>
</comment>
<feature type="binding site" evidence="9">
    <location>
        <position position="104"/>
    </location>
    <ligand>
        <name>Zn(2+)</name>
        <dbReference type="ChEBI" id="CHEBI:29105"/>
    </ligand>
</feature>
<comment type="catalytic activity">
    <reaction evidence="9">
        <text>5-(methylsulfanyl)-D-ribulose 1-phosphate = 5-methylsulfanyl-2,3-dioxopentyl phosphate + H2O</text>
        <dbReference type="Rhea" id="RHEA:15549"/>
        <dbReference type="ChEBI" id="CHEBI:15377"/>
        <dbReference type="ChEBI" id="CHEBI:58548"/>
        <dbReference type="ChEBI" id="CHEBI:58828"/>
        <dbReference type="EC" id="4.2.1.109"/>
    </reaction>
</comment>
<sequence length="224" mass="25279">MADTPPKEFSEDPRELIPELCRQFYHLGWVTGTGGGISLRQGDIVYMAPSGVQKERVQTEDIFVSNMRSGDVLYAPKGLKQSECGPLFMNAYRMRNAGAVIHSHSKHTVMATLLYPGKEFVVTHFEMIKGLRKDGTSTAYRYDERLVIPIIENTCFEKDLEQSMAEAMRQHPQTPAVLVRRHGAYIWGETWQRAKTQAECLDYLCEVAVQSKLAGIDPTIPPNE</sequence>
<evidence type="ECO:0000256" key="8">
    <source>
        <dbReference type="ARBA" id="ARBA00060021"/>
    </source>
</evidence>
<dbReference type="InterPro" id="IPR001303">
    <property type="entry name" value="Aldolase_II/adducin_N"/>
</dbReference>
<evidence type="ECO:0000256" key="9">
    <source>
        <dbReference type="HAMAP-Rule" id="MF_03116"/>
    </source>
</evidence>
<feature type="binding site" evidence="9">
    <location>
        <position position="182"/>
    </location>
    <ligand>
        <name>Zn(2+)</name>
        <dbReference type="ChEBI" id="CHEBI:29105"/>
    </ligand>
</feature>
<dbReference type="HAMAP" id="MF_03116">
    <property type="entry name" value="Salvage_MtnB_euk"/>
    <property type="match status" value="1"/>
</dbReference>
<dbReference type="InterPro" id="IPR036409">
    <property type="entry name" value="Aldolase_II/adducin_N_sf"/>
</dbReference>
<dbReference type="Gene3D" id="3.40.225.10">
    <property type="entry name" value="Class II aldolase/adducin N-terminal domain"/>
    <property type="match status" value="1"/>
</dbReference>
<dbReference type="GO" id="GO:0019509">
    <property type="term" value="P:L-methionine salvage from methylthioadenosine"/>
    <property type="evidence" value="ECO:0007669"/>
    <property type="project" value="UniProtKB-UniRule"/>
</dbReference>
<feature type="active site" description="Proton donor/acceptor" evidence="9">
    <location>
        <position position="126"/>
    </location>
</feature>
<dbReference type="OrthoDB" id="191080at2759"/>
<keyword evidence="3 9" id="KW-0028">Amino-acid biosynthesis</keyword>
<name>A0A7M7JM78_VARDE</name>
<proteinExistence type="inferred from homology"/>
<reference evidence="11" key="1">
    <citation type="submission" date="2021-01" db="UniProtKB">
        <authorList>
            <consortium name="EnsemblMetazoa"/>
        </authorList>
    </citation>
    <scope>IDENTIFICATION</scope>
</reference>
<comment type="function">
    <text evidence="8">Catalyzes the dehydration of methylthioribulose-1-phosphate (MTRu-1-P) into 2,3-diketo-5-methylthiopentyl-1-phosphate (DK-MTP-1-P). Functions in the methionine salvage pathway, which plays a key role in cancer, apoptosis, microbial proliferation and inflammation. May inhibit the CASP1-related inflammatory response (pyroptosis), the CASP9-dependent apoptotic pathway and the cytochrome c-dependent and APAF1-mediated cell death.</text>
</comment>
<dbReference type="PANTHER" id="PTHR10640:SF7">
    <property type="entry name" value="METHYLTHIORIBULOSE-1-PHOSPHATE DEHYDRATASE"/>
    <property type="match status" value="1"/>
</dbReference>
<dbReference type="GeneID" id="111247529"/>
<feature type="binding site" evidence="9">
    <location>
        <position position="84"/>
    </location>
    <ligand>
        <name>substrate</name>
    </ligand>
</feature>
<keyword evidence="2 9" id="KW-0963">Cytoplasm</keyword>
<dbReference type="KEGG" id="vde:111247529"/>
<dbReference type="FunCoup" id="A0A7M7JM78">
    <property type="interactions" value="833"/>
</dbReference>
<comment type="similarity">
    <text evidence="9">Belongs to the aldolase class II family. MtnB subfamily.</text>
</comment>
<organism evidence="11 12">
    <name type="scientific">Varroa destructor</name>
    <name type="common">Honeybee mite</name>
    <dbReference type="NCBI Taxonomy" id="109461"/>
    <lineage>
        <taxon>Eukaryota</taxon>
        <taxon>Metazoa</taxon>
        <taxon>Ecdysozoa</taxon>
        <taxon>Arthropoda</taxon>
        <taxon>Chelicerata</taxon>
        <taxon>Arachnida</taxon>
        <taxon>Acari</taxon>
        <taxon>Parasitiformes</taxon>
        <taxon>Mesostigmata</taxon>
        <taxon>Gamasina</taxon>
        <taxon>Dermanyssoidea</taxon>
        <taxon>Varroidae</taxon>
        <taxon>Varroa</taxon>
    </lineage>
</organism>
<keyword evidence="6 9" id="KW-0486">Methionine biosynthesis</keyword>
<dbReference type="InParanoid" id="A0A7M7JM78"/>
<evidence type="ECO:0000313" key="12">
    <source>
        <dbReference type="Proteomes" id="UP000594260"/>
    </source>
</evidence>
<accession>A0A7M7JM78</accession>
<dbReference type="InterPro" id="IPR027514">
    <property type="entry name" value="Salvage_MtnB_euk"/>
</dbReference>
<evidence type="ECO:0000256" key="3">
    <source>
        <dbReference type="ARBA" id="ARBA00022605"/>
    </source>
</evidence>
<keyword evidence="7 9" id="KW-0456">Lyase</keyword>
<evidence type="ECO:0000256" key="5">
    <source>
        <dbReference type="ARBA" id="ARBA00022833"/>
    </source>
</evidence>
<keyword evidence="4 9" id="KW-0479">Metal-binding</keyword>
<dbReference type="FunFam" id="3.40.225.10:FF:000003">
    <property type="entry name" value="Methylthioribulose-1-phosphate dehydratase"/>
    <property type="match status" value="1"/>
</dbReference>
<evidence type="ECO:0000313" key="11">
    <source>
        <dbReference type="EnsemblMetazoa" id="XP_022654290"/>
    </source>
</evidence>
<dbReference type="SUPFAM" id="SSF53639">
    <property type="entry name" value="AraD/HMP-PK domain-like"/>
    <property type="match status" value="1"/>
</dbReference>
<dbReference type="EC" id="4.2.1.109" evidence="9"/>
<evidence type="ECO:0000256" key="7">
    <source>
        <dbReference type="ARBA" id="ARBA00023239"/>
    </source>
</evidence>
<dbReference type="EnsemblMetazoa" id="XM_022798555">
    <property type="protein sequence ID" value="XP_022654290"/>
    <property type="gene ID" value="LOC111247529"/>
</dbReference>
<comment type="pathway">
    <text evidence="9">Amino-acid biosynthesis; L-methionine biosynthesis via salvage pathway; L-methionine from S-methyl-5-thio-alpha-D-ribose 1-phosphate: step 2/6.</text>
</comment>
<evidence type="ECO:0000256" key="2">
    <source>
        <dbReference type="ARBA" id="ARBA00022490"/>
    </source>
</evidence>
<dbReference type="InterPro" id="IPR017714">
    <property type="entry name" value="MethylthioRu-1-P_deHdtase_MtnB"/>
</dbReference>
<dbReference type="GO" id="GO:0046570">
    <property type="term" value="F:methylthioribulose 1-phosphate dehydratase activity"/>
    <property type="evidence" value="ECO:0007669"/>
    <property type="project" value="UniProtKB-UniRule"/>
</dbReference>
<dbReference type="NCBIfam" id="TIGR03328">
    <property type="entry name" value="salvage_mtnB"/>
    <property type="match status" value="1"/>
</dbReference>